<organism evidence="7 8">
    <name type="scientific">Pedobacter albus</name>
    <dbReference type="NCBI Taxonomy" id="3113905"/>
    <lineage>
        <taxon>Bacteria</taxon>
        <taxon>Pseudomonadati</taxon>
        <taxon>Bacteroidota</taxon>
        <taxon>Sphingobacteriia</taxon>
        <taxon>Sphingobacteriales</taxon>
        <taxon>Sphingobacteriaceae</taxon>
        <taxon>Pedobacter</taxon>
    </lineage>
</organism>
<evidence type="ECO:0000256" key="5">
    <source>
        <dbReference type="SAM" id="SignalP"/>
    </source>
</evidence>
<proteinExistence type="predicted"/>
<keyword evidence="3" id="KW-1015">Disulfide bond</keyword>
<keyword evidence="5" id="KW-0732">Signal</keyword>
<evidence type="ECO:0000256" key="2">
    <source>
        <dbReference type="ARBA" id="ARBA00022748"/>
    </source>
</evidence>
<evidence type="ECO:0000256" key="4">
    <source>
        <dbReference type="ARBA" id="ARBA00023284"/>
    </source>
</evidence>
<keyword evidence="8" id="KW-1185">Reference proteome</keyword>
<accession>A0ABU7I9D5</accession>
<dbReference type="EMBL" id="JAZDQT010000002">
    <property type="protein sequence ID" value="MEE1946092.1"/>
    <property type="molecule type" value="Genomic_DNA"/>
</dbReference>
<dbReference type="Gene3D" id="3.40.30.10">
    <property type="entry name" value="Glutaredoxin"/>
    <property type="match status" value="1"/>
</dbReference>
<dbReference type="Proteomes" id="UP001336835">
    <property type="component" value="Unassembled WGS sequence"/>
</dbReference>
<dbReference type="InterPro" id="IPR017937">
    <property type="entry name" value="Thioredoxin_CS"/>
</dbReference>
<dbReference type="PROSITE" id="PS00194">
    <property type="entry name" value="THIOREDOXIN_1"/>
    <property type="match status" value="1"/>
</dbReference>
<feature type="signal peptide" evidence="5">
    <location>
        <begin position="1"/>
        <end position="18"/>
    </location>
</feature>
<comment type="caution">
    <text evidence="7">The sequence shown here is derived from an EMBL/GenBank/DDBJ whole genome shotgun (WGS) entry which is preliminary data.</text>
</comment>
<gene>
    <name evidence="7" type="ORF">VRU48_13300</name>
</gene>
<evidence type="ECO:0000256" key="1">
    <source>
        <dbReference type="ARBA" id="ARBA00004196"/>
    </source>
</evidence>
<dbReference type="InterPro" id="IPR050553">
    <property type="entry name" value="Thioredoxin_ResA/DsbE_sf"/>
</dbReference>
<evidence type="ECO:0000256" key="3">
    <source>
        <dbReference type="ARBA" id="ARBA00023157"/>
    </source>
</evidence>
<reference evidence="7 8" key="1">
    <citation type="submission" date="2024-01" db="EMBL/GenBank/DDBJ databases">
        <title>Pedobacter sp. nov., isolated from fresh soil.</title>
        <authorList>
            <person name="Le N.T.T."/>
        </authorList>
    </citation>
    <scope>NUCLEOTIDE SEQUENCE [LARGE SCALE GENOMIC DNA]</scope>
    <source>
        <strain evidence="7 8">KR3-3</strain>
    </source>
</reference>
<dbReference type="PROSITE" id="PS51352">
    <property type="entry name" value="THIOREDOXIN_2"/>
    <property type="match status" value="1"/>
</dbReference>
<evidence type="ECO:0000313" key="7">
    <source>
        <dbReference type="EMBL" id="MEE1946092.1"/>
    </source>
</evidence>
<dbReference type="InterPro" id="IPR000866">
    <property type="entry name" value="AhpC/TSA"/>
</dbReference>
<feature type="domain" description="Thioredoxin" evidence="6">
    <location>
        <begin position="236"/>
        <end position="383"/>
    </location>
</feature>
<dbReference type="InterPro" id="IPR036249">
    <property type="entry name" value="Thioredoxin-like_sf"/>
</dbReference>
<dbReference type="PANTHER" id="PTHR42852">
    <property type="entry name" value="THIOL:DISULFIDE INTERCHANGE PROTEIN DSBE"/>
    <property type="match status" value="1"/>
</dbReference>
<dbReference type="CDD" id="cd02966">
    <property type="entry name" value="TlpA_like_family"/>
    <property type="match status" value="1"/>
</dbReference>
<feature type="chain" id="PRO_5045176419" evidence="5">
    <location>
        <begin position="19"/>
        <end position="383"/>
    </location>
</feature>
<dbReference type="SUPFAM" id="SSF52833">
    <property type="entry name" value="Thioredoxin-like"/>
    <property type="match status" value="1"/>
</dbReference>
<keyword evidence="2" id="KW-0201">Cytochrome c-type biogenesis</keyword>
<dbReference type="InterPro" id="IPR025380">
    <property type="entry name" value="DUF4369"/>
</dbReference>
<sequence length="383" mass="42316">MKKLILSAVCLLPMGVMAQQAYTIKGDVKALKTGDKIFLSYVEGGQRKADSAVVANGAFELKGMVKEPTSGTLFLNKNPYVNRPAKGEVLDMKSVYIEPTTFKVEGTDSLKHVKIVGSKINDENAKLTQLLKPVDDKIAGLMKEYSAYTPEQKKDDAFMEAFYDKYEALNKEKNPVYEKFVTENPNSFIALVSVRNMMGSDFDPKAVDPVFLKLSAANKGTEMAKKMKDIIDGVKKTQIGMSPEFTQNDADGKPVKLSDFKGKYVLVDFWASWCGPCRQENPNVVAAYNKFKNKNFTVLGVSLDGGATRTTKDAWLKAVKDDGLTWTHVSDLKGWENEVSKGYGVQGIPFNFLVDAKGKIVGRNLRGAALEAKLTELLDKKTK</sequence>
<evidence type="ECO:0000313" key="8">
    <source>
        <dbReference type="Proteomes" id="UP001336835"/>
    </source>
</evidence>
<keyword evidence="4" id="KW-0676">Redox-active center</keyword>
<dbReference type="PANTHER" id="PTHR42852:SF6">
    <property type="entry name" value="THIOL:DISULFIDE INTERCHANGE PROTEIN DSBE"/>
    <property type="match status" value="1"/>
</dbReference>
<name>A0ABU7I9D5_9SPHI</name>
<dbReference type="Pfam" id="PF00578">
    <property type="entry name" value="AhpC-TSA"/>
    <property type="match status" value="1"/>
</dbReference>
<dbReference type="InterPro" id="IPR013766">
    <property type="entry name" value="Thioredoxin_domain"/>
</dbReference>
<dbReference type="RefSeq" id="WP_330108406.1">
    <property type="nucleotide sequence ID" value="NZ_JAZDQT010000002.1"/>
</dbReference>
<protein>
    <submittedName>
        <fullName evidence="7">TlpA disulfide reductase family protein</fullName>
    </submittedName>
</protein>
<dbReference type="Pfam" id="PF14289">
    <property type="entry name" value="DUF4369"/>
    <property type="match status" value="1"/>
</dbReference>
<comment type="subcellular location">
    <subcellularLocation>
        <location evidence="1">Cell envelope</location>
    </subcellularLocation>
</comment>
<evidence type="ECO:0000259" key="6">
    <source>
        <dbReference type="PROSITE" id="PS51352"/>
    </source>
</evidence>